<dbReference type="SUPFAM" id="SSF47473">
    <property type="entry name" value="EF-hand"/>
    <property type="match status" value="1"/>
</dbReference>
<feature type="domain" description="EF-hand" evidence="2">
    <location>
        <begin position="150"/>
        <end position="185"/>
    </location>
</feature>
<dbReference type="CDD" id="cd00051">
    <property type="entry name" value="EFh"/>
    <property type="match status" value="2"/>
</dbReference>
<dbReference type="SMART" id="SM00054">
    <property type="entry name" value="EFh"/>
    <property type="match status" value="4"/>
</dbReference>
<evidence type="ECO:0000313" key="4">
    <source>
        <dbReference type="Proteomes" id="UP001497512"/>
    </source>
</evidence>
<organism evidence="3 4">
    <name type="scientific">Sphagnum troendelagicum</name>
    <dbReference type="NCBI Taxonomy" id="128251"/>
    <lineage>
        <taxon>Eukaryota</taxon>
        <taxon>Viridiplantae</taxon>
        <taxon>Streptophyta</taxon>
        <taxon>Embryophyta</taxon>
        <taxon>Bryophyta</taxon>
        <taxon>Sphagnophytina</taxon>
        <taxon>Sphagnopsida</taxon>
        <taxon>Sphagnales</taxon>
        <taxon>Sphagnaceae</taxon>
        <taxon>Sphagnum</taxon>
    </lineage>
</organism>
<feature type="domain" description="EF-hand" evidence="2">
    <location>
        <begin position="187"/>
        <end position="222"/>
    </location>
</feature>
<dbReference type="PROSITE" id="PS00018">
    <property type="entry name" value="EF_HAND_1"/>
    <property type="match status" value="3"/>
</dbReference>
<keyword evidence="4" id="KW-1185">Reference proteome</keyword>
<feature type="domain" description="EF-hand" evidence="2">
    <location>
        <begin position="87"/>
        <end position="122"/>
    </location>
</feature>
<evidence type="ECO:0000256" key="1">
    <source>
        <dbReference type="ARBA" id="ARBA00022837"/>
    </source>
</evidence>
<keyword evidence="1" id="KW-0106">Calcium</keyword>
<dbReference type="InterPro" id="IPR002048">
    <property type="entry name" value="EF_hand_dom"/>
</dbReference>
<sequence>MGVGQSKGVEGSQPSKIERRMVKAMAEKAQSGQFSLKSFNSIIMKFHKIDESFEAVRIVFRKYDKDGSGAIDMEELKHCLKELKVEISEKEVEELHAESDMDSSHVIEFKEFIVLLALVYLLGVSSCSGSTSEPGQPTQKSRIGLPQLEATFDTIVEAFVFFDRNKDGYVSKEDLVDAINRSSPGRQGDKIGLERFEEMDWDKNGTVTFKEFLFAFTDWVGLEDEGDDDFRREGGLGI</sequence>
<evidence type="ECO:0000259" key="2">
    <source>
        <dbReference type="PROSITE" id="PS50222"/>
    </source>
</evidence>
<feature type="domain" description="EF-hand" evidence="2">
    <location>
        <begin position="51"/>
        <end position="86"/>
    </location>
</feature>
<dbReference type="PANTHER" id="PTHR23064">
    <property type="entry name" value="TROPONIN"/>
    <property type="match status" value="1"/>
</dbReference>
<protein>
    <recommendedName>
        <fullName evidence="2">EF-hand domain-containing protein</fullName>
    </recommendedName>
</protein>
<dbReference type="Pfam" id="PF13499">
    <property type="entry name" value="EF-hand_7"/>
    <property type="match status" value="2"/>
</dbReference>
<dbReference type="Gene3D" id="1.10.238.10">
    <property type="entry name" value="EF-hand"/>
    <property type="match status" value="2"/>
</dbReference>
<dbReference type="InterPro" id="IPR011992">
    <property type="entry name" value="EF-hand-dom_pair"/>
</dbReference>
<dbReference type="Proteomes" id="UP001497512">
    <property type="component" value="Chromosome 16"/>
</dbReference>
<gene>
    <name evidence="3" type="ORF">CSSPTR1EN2_LOCUS8843</name>
</gene>
<evidence type="ECO:0000313" key="3">
    <source>
        <dbReference type="EMBL" id="CAK9207511.1"/>
    </source>
</evidence>
<dbReference type="EMBL" id="OZ019908">
    <property type="protein sequence ID" value="CAK9207511.1"/>
    <property type="molecule type" value="Genomic_DNA"/>
</dbReference>
<accession>A0ABP0TXC4</accession>
<name>A0ABP0TXC4_9BRYO</name>
<dbReference type="InterPro" id="IPR052591">
    <property type="entry name" value="CML21-like"/>
</dbReference>
<proteinExistence type="predicted"/>
<reference evidence="3" key="1">
    <citation type="submission" date="2024-02" db="EMBL/GenBank/DDBJ databases">
        <authorList>
            <consortium name="ELIXIR-Norway"/>
            <consortium name="Elixir Norway"/>
        </authorList>
    </citation>
    <scope>NUCLEOTIDE SEQUENCE</scope>
</reference>
<dbReference type="InterPro" id="IPR018247">
    <property type="entry name" value="EF_Hand_1_Ca_BS"/>
</dbReference>
<dbReference type="PROSITE" id="PS50222">
    <property type="entry name" value="EF_HAND_2"/>
    <property type="match status" value="4"/>
</dbReference>